<gene>
    <name evidence="7" type="ORF">SAMN02910406_03344</name>
</gene>
<reference evidence="7 8" key="1">
    <citation type="submission" date="2016-10" db="EMBL/GenBank/DDBJ databases">
        <authorList>
            <person name="de Groot N.N."/>
        </authorList>
    </citation>
    <scope>NUCLEOTIDE SEQUENCE [LARGE SCALE GENOMIC DNA]</scope>
    <source>
        <strain evidence="7 8">AR67</strain>
    </source>
</reference>
<dbReference type="NCBIfam" id="TIGR02937">
    <property type="entry name" value="sigma70-ECF"/>
    <property type="match status" value="1"/>
</dbReference>
<keyword evidence="2" id="KW-0805">Transcription regulation</keyword>
<evidence type="ECO:0000313" key="8">
    <source>
        <dbReference type="Proteomes" id="UP000182192"/>
    </source>
</evidence>
<dbReference type="PANTHER" id="PTHR43133:SF8">
    <property type="entry name" value="RNA POLYMERASE SIGMA FACTOR HI_1459-RELATED"/>
    <property type="match status" value="1"/>
</dbReference>
<evidence type="ECO:0000313" key="7">
    <source>
        <dbReference type="EMBL" id="SFD18965.1"/>
    </source>
</evidence>
<dbReference type="SUPFAM" id="SSF88659">
    <property type="entry name" value="Sigma3 and sigma4 domains of RNA polymerase sigma factors"/>
    <property type="match status" value="1"/>
</dbReference>
<dbReference type="GO" id="GO:0003677">
    <property type="term" value="F:DNA binding"/>
    <property type="evidence" value="ECO:0007669"/>
    <property type="project" value="UniProtKB-KW"/>
</dbReference>
<evidence type="ECO:0000256" key="4">
    <source>
        <dbReference type="ARBA" id="ARBA00023125"/>
    </source>
</evidence>
<dbReference type="OrthoDB" id="2678696at2"/>
<dbReference type="InterPro" id="IPR013324">
    <property type="entry name" value="RNA_pol_sigma_r3/r4-like"/>
</dbReference>
<keyword evidence="5" id="KW-0804">Transcription</keyword>
<dbReference type="GO" id="GO:0016987">
    <property type="term" value="F:sigma factor activity"/>
    <property type="evidence" value="ECO:0007669"/>
    <property type="project" value="UniProtKB-KW"/>
</dbReference>
<dbReference type="EMBL" id="FOKQ01000044">
    <property type="protein sequence ID" value="SFD18965.1"/>
    <property type="molecule type" value="Genomic_DNA"/>
</dbReference>
<dbReference type="InterPro" id="IPR014284">
    <property type="entry name" value="RNA_pol_sigma-70_dom"/>
</dbReference>
<organism evidence="7 8">
    <name type="scientific">Ruminococcus albus</name>
    <dbReference type="NCBI Taxonomy" id="1264"/>
    <lineage>
        <taxon>Bacteria</taxon>
        <taxon>Bacillati</taxon>
        <taxon>Bacillota</taxon>
        <taxon>Clostridia</taxon>
        <taxon>Eubacteriales</taxon>
        <taxon>Oscillospiraceae</taxon>
        <taxon>Ruminococcus</taxon>
    </lineage>
</organism>
<dbReference type="Pfam" id="PF08281">
    <property type="entry name" value="Sigma70_r4_2"/>
    <property type="match status" value="1"/>
</dbReference>
<dbReference type="Gene3D" id="1.10.10.10">
    <property type="entry name" value="Winged helix-like DNA-binding domain superfamily/Winged helix DNA-binding domain"/>
    <property type="match status" value="1"/>
</dbReference>
<dbReference type="InterPro" id="IPR013325">
    <property type="entry name" value="RNA_pol_sigma_r2"/>
</dbReference>
<evidence type="ECO:0000256" key="1">
    <source>
        <dbReference type="ARBA" id="ARBA00010641"/>
    </source>
</evidence>
<dbReference type="Gene3D" id="1.10.1740.10">
    <property type="match status" value="1"/>
</dbReference>
<accession>A0A1I1QA71</accession>
<dbReference type="InterPro" id="IPR013249">
    <property type="entry name" value="RNA_pol_sigma70_r4_t2"/>
</dbReference>
<comment type="similarity">
    <text evidence="1">Belongs to the sigma-70 factor family. ECF subfamily.</text>
</comment>
<dbReference type="CDD" id="cd06171">
    <property type="entry name" value="Sigma70_r4"/>
    <property type="match status" value="1"/>
</dbReference>
<dbReference type="SUPFAM" id="SSF88946">
    <property type="entry name" value="Sigma2 domain of RNA polymerase sigma factors"/>
    <property type="match status" value="1"/>
</dbReference>
<dbReference type="PANTHER" id="PTHR43133">
    <property type="entry name" value="RNA POLYMERASE ECF-TYPE SIGMA FACTO"/>
    <property type="match status" value="1"/>
</dbReference>
<protein>
    <submittedName>
        <fullName evidence="7">RNA polymerase sigma-70 factor, ECF subfamily</fullName>
    </submittedName>
</protein>
<evidence type="ECO:0000256" key="3">
    <source>
        <dbReference type="ARBA" id="ARBA00023082"/>
    </source>
</evidence>
<evidence type="ECO:0000256" key="2">
    <source>
        <dbReference type="ARBA" id="ARBA00023015"/>
    </source>
</evidence>
<dbReference type="RefSeq" id="WP_074963127.1">
    <property type="nucleotide sequence ID" value="NZ_FOKQ01000044.1"/>
</dbReference>
<evidence type="ECO:0000259" key="6">
    <source>
        <dbReference type="Pfam" id="PF08281"/>
    </source>
</evidence>
<dbReference type="InterPro" id="IPR036388">
    <property type="entry name" value="WH-like_DNA-bd_sf"/>
</dbReference>
<dbReference type="GO" id="GO:0006352">
    <property type="term" value="P:DNA-templated transcription initiation"/>
    <property type="evidence" value="ECO:0007669"/>
    <property type="project" value="InterPro"/>
</dbReference>
<sequence length="178" mass="19945">MTDRKLIELLRSDPEQGLAAVVKQYSCYVYKIATSRLCGVCSKEDIEEAVSDIFIKFYTVGQESGFAFESVRGSLSLIGGRHCINVFNKHCKKPKLVSLDDVIELPADETGNTDIGGSLTDAIDKLGEPYTTIFIRKYFFGQTSKDVAKDLDIKPNTVDKRISRGLVRLRQILEEEEL</sequence>
<keyword evidence="3" id="KW-0731">Sigma factor</keyword>
<dbReference type="AlphaFoldDB" id="A0A1I1QA71"/>
<dbReference type="InterPro" id="IPR039425">
    <property type="entry name" value="RNA_pol_sigma-70-like"/>
</dbReference>
<name>A0A1I1QA71_RUMAL</name>
<feature type="domain" description="RNA polymerase sigma factor 70 region 4 type 2" evidence="6">
    <location>
        <begin position="119"/>
        <end position="169"/>
    </location>
</feature>
<evidence type="ECO:0000256" key="5">
    <source>
        <dbReference type="ARBA" id="ARBA00023163"/>
    </source>
</evidence>
<proteinExistence type="inferred from homology"/>
<keyword evidence="4" id="KW-0238">DNA-binding</keyword>
<dbReference type="Proteomes" id="UP000182192">
    <property type="component" value="Unassembled WGS sequence"/>
</dbReference>